<organism evidence="3 4">
    <name type="scientific">Rhodnius prolixus</name>
    <name type="common">Triatomid bug</name>
    <dbReference type="NCBI Taxonomy" id="13249"/>
    <lineage>
        <taxon>Eukaryota</taxon>
        <taxon>Metazoa</taxon>
        <taxon>Ecdysozoa</taxon>
        <taxon>Arthropoda</taxon>
        <taxon>Hexapoda</taxon>
        <taxon>Insecta</taxon>
        <taxon>Pterygota</taxon>
        <taxon>Neoptera</taxon>
        <taxon>Paraneoptera</taxon>
        <taxon>Hemiptera</taxon>
        <taxon>Heteroptera</taxon>
        <taxon>Panheteroptera</taxon>
        <taxon>Cimicomorpha</taxon>
        <taxon>Reduviidae</taxon>
        <taxon>Triatominae</taxon>
        <taxon>Rhodnius</taxon>
    </lineage>
</organism>
<keyword evidence="4" id="KW-1185">Reference proteome</keyword>
<dbReference type="GO" id="GO:0005634">
    <property type="term" value="C:nucleus"/>
    <property type="evidence" value="ECO:0007669"/>
    <property type="project" value="UniProtKB-SubCell"/>
</dbReference>
<dbReference type="PANTHER" id="PTHR24341">
    <property type="entry name" value="HOMEOBOX PROTEIN ENGRAILED"/>
    <property type="match status" value="1"/>
</dbReference>
<dbReference type="Proteomes" id="UP000015103">
    <property type="component" value="Unassembled WGS sequence"/>
</dbReference>
<name>T1HA17_RHOPR</name>
<dbReference type="VEuPathDB" id="VectorBase:RPRC000871"/>
<protein>
    <submittedName>
        <fullName evidence="3">Uncharacterized protein</fullName>
    </submittedName>
</protein>
<dbReference type="GO" id="GO:0030182">
    <property type="term" value="P:neuron differentiation"/>
    <property type="evidence" value="ECO:0007669"/>
    <property type="project" value="TreeGrafter"/>
</dbReference>
<dbReference type="EMBL" id="ACPB03025435">
    <property type="status" value="NOT_ANNOTATED_CDS"/>
    <property type="molecule type" value="Genomic_DNA"/>
</dbReference>
<accession>T1HA17</accession>
<keyword evidence="2" id="KW-0539">Nucleus</keyword>
<dbReference type="HOGENOM" id="CLU_2298777_0_0_1"/>
<evidence type="ECO:0000313" key="3">
    <source>
        <dbReference type="EnsemblMetazoa" id="RPRC000871-PA"/>
    </source>
</evidence>
<dbReference type="EnsemblMetazoa" id="RPRC000871-RA">
    <property type="protein sequence ID" value="RPRC000871-PA"/>
    <property type="gene ID" value="RPRC000871"/>
</dbReference>
<dbReference type="GO" id="GO:0000978">
    <property type="term" value="F:RNA polymerase II cis-regulatory region sequence-specific DNA binding"/>
    <property type="evidence" value="ECO:0007669"/>
    <property type="project" value="TreeGrafter"/>
</dbReference>
<reference evidence="3" key="1">
    <citation type="submission" date="2015-05" db="UniProtKB">
        <authorList>
            <consortium name="EnsemblMetazoa"/>
        </authorList>
    </citation>
    <scope>IDENTIFICATION</scope>
</reference>
<sequence length="101" mass="11198">MVEVSEIVTKTDEVKILQKKDTARVPTTVTADQPQADKLLKFSIENILRPEFGVKNVENLNSSTTTTTTTAAEEKSTTANSETVWPAWVYCTRYSDRPSSG</sequence>
<evidence type="ECO:0000256" key="2">
    <source>
        <dbReference type="ARBA" id="ARBA00023242"/>
    </source>
</evidence>
<dbReference type="InParanoid" id="T1HA17"/>
<evidence type="ECO:0000313" key="4">
    <source>
        <dbReference type="Proteomes" id="UP000015103"/>
    </source>
</evidence>
<dbReference type="AlphaFoldDB" id="T1HA17"/>
<dbReference type="InterPro" id="IPR050720">
    <property type="entry name" value="Engrailed_Homeobox_TFs"/>
</dbReference>
<dbReference type="STRING" id="13249.T1HA17"/>
<dbReference type="PANTHER" id="PTHR24341:SF6">
    <property type="entry name" value="HOMEOBOX PROTEIN INVECTED"/>
    <property type="match status" value="1"/>
</dbReference>
<dbReference type="GO" id="GO:0000981">
    <property type="term" value="F:DNA-binding transcription factor activity, RNA polymerase II-specific"/>
    <property type="evidence" value="ECO:0007669"/>
    <property type="project" value="TreeGrafter"/>
</dbReference>
<proteinExistence type="predicted"/>
<comment type="subcellular location">
    <subcellularLocation>
        <location evidence="1">Nucleus</location>
    </subcellularLocation>
</comment>
<evidence type="ECO:0000256" key="1">
    <source>
        <dbReference type="ARBA" id="ARBA00004123"/>
    </source>
</evidence>